<evidence type="ECO:0000313" key="3">
    <source>
        <dbReference type="Proteomes" id="UP000002745"/>
    </source>
</evidence>
<organism evidence="2 3">
    <name type="scientific">Hirschia baltica (strain ATCC 49814 / DSM 5838 / IFAM 1418)</name>
    <dbReference type="NCBI Taxonomy" id="582402"/>
    <lineage>
        <taxon>Bacteria</taxon>
        <taxon>Pseudomonadati</taxon>
        <taxon>Pseudomonadota</taxon>
        <taxon>Alphaproteobacteria</taxon>
        <taxon>Hyphomonadales</taxon>
        <taxon>Hyphomonadaceae</taxon>
        <taxon>Hirschia</taxon>
    </lineage>
</organism>
<protein>
    <submittedName>
        <fullName evidence="2">Uncharacterized protein</fullName>
    </submittedName>
</protein>
<name>C6XKE5_HIRBI</name>
<gene>
    <name evidence="2" type="ordered locus">Hbal_0041</name>
</gene>
<dbReference type="HOGENOM" id="CLU_3200694_0_0_5"/>
<accession>C6XKE5</accession>
<sequence>MSKLHVDPLAIYALIGFGSLILVCLGLTAWVVVKVMNAKPIDSDQ</sequence>
<evidence type="ECO:0000256" key="1">
    <source>
        <dbReference type="SAM" id="Phobius"/>
    </source>
</evidence>
<dbReference type="EMBL" id="CP001678">
    <property type="protein sequence ID" value="ACT57743.1"/>
    <property type="molecule type" value="Genomic_DNA"/>
</dbReference>
<keyword evidence="3" id="KW-1185">Reference proteome</keyword>
<keyword evidence="1" id="KW-0812">Transmembrane</keyword>
<proteinExistence type="predicted"/>
<evidence type="ECO:0000313" key="2">
    <source>
        <dbReference type="EMBL" id="ACT57743.1"/>
    </source>
</evidence>
<dbReference type="AlphaFoldDB" id="C6XKE5"/>
<dbReference type="KEGG" id="hba:Hbal_0041"/>
<keyword evidence="1" id="KW-1133">Transmembrane helix</keyword>
<feature type="transmembrane region" description="Helical" evidence="1">
    <location>
        <begin position="12"/>
        <end position="33"/>
    </location>
</feature>
<reference evidence="3" key="1">
    <citation type="journal article" date="2011" name="J. Bacteriol.">
        <title>Genome sequences of eight morphologically diverse alphaproteobacteria.</title>
        <authorList>
            <consortium name="US DOE Joint Genome Institute"/>
            <person name="Brown P.J."/>
            <person name="Kysela D.T."/>
            <person name="Buechlein A."/>
            <person name="Hemmerich C."/>
            <person name="Brun Y.V."/>
        </authorList>
    </citation>
    <scope>NUCLEOTIDE SEQUENCE [LARGE SCALE GENOMIC DNA]</scope>
    <source>
        <strain evidence="3">ATCC 49814 / DSM 5838 / IFAM 1418</strain>
    </source>
</reference>
<dbReference type="RefSeq" id="WP_012777901.1">
    <property type="nucleotide sequence ID" value="NC_012982.1"/>
</dbReference>
<dbReference type="Proteomes" id="UP000002745">
    <property type="component" value="Chromosome"/>
</dbReference>
<keyword evidence="1" id="KW-0472">Membrane</keyword>